<evidence type="ECO:0000313" key="1">
    <source>
        <dbReference type="EMBL" id="KAJ8711583.1"/>
    </source>
</evidence>
<sequence>MVSLSFTLLLVAGCAAVFASPAKIEDFPSIVQVETGYGRVWLQTCVGTILTSRHVLTAAHCLVGTAVTPRVSRVRAGASERGRDGQIVAVDSAIRHPDYTFKKFDSNVGILRLYSYFTFSDKVARASIAAKGVVFPANVAVTIAGWGRTAQDVIWADRDLSSSRLYTTDHNACVTRYGDLPIPITITSNMICTAIPGTTGTHWGIRDGGSPVFYDNILVGFLSFGSPYGSKFPLVATAVSPFSDWIVKEASY</sequence>
<comment type="caution">
    <text evidence="1">The sequence shown here is derived from an EMBL/GenBank/DDBJ whole genome shotgun (WGS) entry which is preliminary data.</text>
</comment>
<organism evidence="1 2">
    <name type="scientific">Mythimna loreyi</name>
    <dbReference type="NCBI Taxonomy" id="667449"/>
    <lineage>
        <taxon>Eukaryota</taxon>
        <taxon>Metazoa</taxon>
        <taxon>Ecdysozoa</taxon>
        <taxon>Arthropoda</taxon>
        <taxon>Hexapoda</taxon>
        <taxon>Insecta</taxon>
        <taxon>Pterygota</taxon>
        <taxon>Neoptera</taxon>
        <taxon>Endopterygota</taxon>
        <taxon>Lepidoptera</taxon>
        <taxon>Glossata</taxon>
        <taxon>Ditrysia</taxon>
        <taxon>Noctuoidea</taxon>
        <taxon>Noctuidae</taxon>
        <taxon>Noctuinae</taxon>
        <taxon>Hadenini</taxon>
        <taxon>Mythimna</taxon>
    </lineage>
</organism>
<name>A0ACC2Q9B2_9NEOP</name>
<evidence type="ECO:0000313" key="2">
    <source>
        <dbReference type="Proteomes" id="UP001231649"/>
    </source>
</evidence>
<gene>
    <name evidence="1" type="ORF">PYW08_008537</name>
</gene>
<protein>
    <submittedName>
        <fullName evidence="1">Uncharacterized protein</fullName>
    </submittedName>
</protein>
<keyword evidence="2" id="KW-1185">Reference proteome</keyword>
<dbReference type="Proteomes" id="UP001231649">
    <property type="component" value="Chromosome 22"/>
</dbReference>
<proteinExistence type="predicted"/>
<reference evidence="1" key="1">
    <citation type="submission" date="2023-03" db="EMBL/GenBank/DDBJ databases">
        <title>Chromosome-level genomes of two armyworms, Mythimna separata and Mythimna loreyi, provide insights into the biosynthesis and reception of sex pheromones.</title>
        <authorList>
            <person name="Zhao H."/>
        </authorList>
    </citation>
    <scope>NUCLEOTIDE SEQUENCE</scope>
    <source>
        <strain evidence="1">BeijingLab</strain>
    </source>
</reference>
<dbReference type="EMBL" id="CM056798">
    <property type="protein sequence ID" value="KAJ8711583.1"/>
    <property type="molecule type" value="Genomic_DNA"/>
</dbReference>
<accession>A0ACC2Q9B2</accession>